<accession>A0A059FRZ8</accession>
<reference evidence="2 3" key="1">
    <citation type="journal article" date="2014" name="Antonie Van Leeuwenhoek">
        <title>Hyphomonas beringensis sp. nov. and Hyphomonas chukchiensis sp. nov., isolated from surface seawater of the Bering Sea and Chukchi Sea.</title>
        <authorList>
            <person name="Li C."/>
            <person name="Lai Q."/>
            <person name="Li G."/>
            <person name="Dong C."/>
            <person name="Wang J."/>
            <person name="Liao Y."/>
            <person name="Shao Z."/>
        </authorList>
    </citation>
    <scope>NUCLEOTIDE SEQUENCE [LARGE SCALE GENOMIC DNA]</scope>
    <source>
        <strain evidence="2 3">MHS-2</strain>
    </source>
</reference>
<keyword evidence="3" id="KW-1185">Reference proteome</keyword>
<dbReference type="eggNOG" id="ENOG502ZACU">
    <property type="taxonomic scope" value="Bacteria"/>
</dbReference>
<gene>
    <name evidence="2" type="ORF">HJO_06275</name>
</gene>
<comment type="caution">
    <text evidence="2">The sequence shown here is derived from an EMBL/GenBank/DDBJ whole genome shotgun (WGS) entry which is preliminary data.</text>
</comment>
<dbReference type="STRING" id="1280950.HJO_06275"/>
<proteinExistence type="predicted"/>
<dbReference type="Proteomes" id="UP000025171">
    <property type="component" value="Unassembled WGS sequence"/>
</dbReference>
<organism evidence="2 3">
    <name type="scientific">Hyphomonas johnsonii MHS-2</name>
    <dbReference type="NCBI Taxonomy" id="1280950"/>
    <lineage>
        <taxon>Bacteria</taxon>
        <taxon>Pseudomonadati</taxon>
        <taxon>Pseudomonadota</taxon>
        <taxon>Alphaproteobacteria</taxon>
        <taxon>Hyphomonadales</taxon>
        <taxon>Hyphomonadaceae</taxon>
        <taxon>Hyphomonas</taxon>
    </lineage>
</organism>
<dbReference type="AlphaFoldDB" id="A0A059FRZ8"/>
<evidence type="ECO:0000313" key="3">
    <source>
        <dbReference type="Proteomes" id="UP000025171"/>
    </source>
</evidence>
<evidence type="ECO:0000256" key="1">
    <source>
        <dbReference type="SAM" id="MobiDB-lite"/>
    </source>
</evidence>
<name>A0A059FRZ8_9PROT</name>
<feature type="compositionally biased region" description="Low complexity" evidence="1">
    <location>
        <begin position="750"/>
        <end position="762"/>
    </location>
</feature>
<feature type="region of interest" description="Disordered" evidence="1">
    <location>
        <begin position="699"/>
        <end position="762"/>
    </location>
</feature>
<sequence length="911" mass="100296">MLTGLMRIYAIGIAILMSGLQVSAEEWPIKRFEVVALEPAGHADMIAGTEKIPVLVTRMLRSVNIDPDQILDFSEVELDPETKTAMERFLNDAAGLYESWGFGPPSLEPVVELENGAMAHRVYLVKNVIINDTHYSGMKIGSCEGMFSERIILLSADAILSAKEYAPDGTVLNNGRITVNGYATLAHELFHAVQHGSVFASRCSKFTGSVGDWITEGQADAIAWDAVRRLRNANPDVTPGKSWGLRDYQFSLPIPSVRPPETDGYRTSSFWRYLAETASGGTPGAEPQSVDYSFMASMLATPAVARDCNETSDAPCRAELFWLDRNLRTQFGKPLRDLYALFMQAYGQYDTARVRDVTHSWRGEAFPSCYPIVFRKTDDPEFGNAVNVHHVQVDTFNANATTCFLVTPVGYDSDVRVNVRVDDSDGHFSIQDLAAGIEGPPYRSENAKVERGRNDGDPRMTSWEFDFEGKESTMFFLSNVADNPAKTSVLDGLPVTLMVVKEYGRMSKGKGAGVPGIEQPMRIEFDKFGPKDVVRTTTEIHQKAGFLRPCMVRLTMRNSKSDVAIEVAMDHEGPILPGTYDIAYLEHGQYQPTDEHPDEFVVSFGLGKDGHYIGNRQIAYGGQVGTVEITAFSPDIMAGRVRVLGKKELTGYLRKEQRAQYDAAPESMSVESVFSVLPRVHPGGKGLLANDNCFDPDPSKWYAASSPDIKAPPPAPTDAGDTSSPRRDGDDPVEEREAEVSAPPTTSSDAGKTSTAPGSATSGTISALCRPLYFTETQSFNANPELPFRFNKPVGWQAELLDGPRSGRISSPDYPDGGIEYNIRWLVRRSDNAQSEAMRKILGEVVGTVNYGAESVPVYSYQMGDTLNTYVTLPVGDRFIDVELLFKGRRSCDMKPVEDLRALFLNSFQAK</sequence>
<evidence type="ECO:0000313" key="2">
    <source>
        <dbReference type="EMBL" id="KCZ93440.1"/>
    </source>
</evidence>
<dbReference type="EMBL" id="ARYK01000002">
    <property type="protein sequence ID" value="KCZ93440.1"/>
    <property type="molecule type" value="Genomic_DNA"/>
</dbReference>
<protein>
    <submittedName>
        <fullName evidence="2">Uncharacterized protein</fullName>
    </submittedName>
</protein>
<dbReference type="PATRIC" id="fig|1280950.3.peg.1263"/>